<keyword evidence="3" id="KW-1185">Reference proteome</keyword>
<evidence type="ECO:0000256" key="1">
    <source>
        <dbReference type="SAM" id="MobiDB-lite"/>
    </source>
</evidence>
<feature type="compositionally biased region" description="Acidic residues" evidence="1">
    <location>
        <begin position="1"/>
        <end position="22"/>
    </location>
</feature>
<dbReference type="AlphaFoldDB" id="A0AAV5A968"/>
<evidence type="ECO:0000313" key="3">
    <source>
        <dbReference type="Proteomes" id="UP001050691"/>
    </source>
</evidence>
<evidence type="ECO:0000313" key="2">
    <source>
        <dbReference type="EMBL" id="GJJ09566.1"/>
    </source>
</evidence>
<organism evidence="2 3">
    <name type="scientific">Clathrus columnatus</name>
    <dbReference type="NCBI Taxonomy" id="1419009"/>
    <lineage>
        <taxon>Eukaryota</taxon>
        <taxon>Fungi</taxon>
        <taxon>Dikarya</taxon>
        <taxon>Basidiomycota</taxon>
        <taxon>Agaricomycotina</taxon>
        <taxon>Agaricomycetes</taxon>
        <taxon>Phallomycetidae</taxon>
        <taxon>Phallales</taxon>
        <taxon>Clathraceae</taxon>
        <taxon>Clathrus</taxon>
    </lineage>
</organism>
<accession>A0AAV5A968</accession>
<sequence>MYFMLLDDDDDDNDNDDVGAEDNELRKDTTEISQPWMEEFVDYLERDDIISENMCIVYAK</sequence>
<dbReference type="Proteomes" id="UP001050691">
    <property type="component" value="Unassembled WGS sequence"/>
</dbReference>
<name>A0AAV5A968_9AGAM</name>
<comment type="caution">
    <text evidence="2">The sequence shown here is derived from an EMBL/GenBank/DDBJ whole genome shotgun (WGS) entry which is preliminary data.</text>
</comment>
<gene>
    <name evidence="2" type="ORF">Clacol_003789</name>
</gene>
<protein>
    <submittedName>
        <fullName evidence="2">Uncharacterized protein</fullName>
    </submittedName>
</protein>
<reference evidence="2" key="1">
    <citation type="submission" date="2021-10" db="EMBL/GenBank/DDBJ databases">
        <title>De novo Genome Assembly of Clathrus columnatus (Basidiomycota, Fungi) Using Illumina and Nanopore Sequence Data.</title>
        <authorList>
            <person name="Ogiso-Tanaka E."/>
            <person name="Itagaki H."/>
            <person name="Hosoya T."/>
            <person name="Hosaka K."/>
        </authorList>
    </citation>
    <scope>NUCLEOTIDE SEQUENCE</scope>
    <source>
        <strain evidence="2">MO-923</strain>
    </source>
</reference>
<feature type="region of interest" description="Disordered" evidence="1">
    <location>
        <begin position="1"/>
        <end position="28"/>
    </location>
</feature>
<dbReference type="EMBL" id="BPWL01000004">
    <property type="protein sequence ID" value="GJJ09566.1"/>
    <property type="molecule type" value="Genomic_DNA"/>
</dbReference>
<proteinExistence type="predicted"/>